<dbReference type="Gene3D" id="2.60.120.680">
    <property type="entry name" value="GOLD domain"/>
    <property type="match status" value="1"/>
</dbReference>
<dbReference type="InterPro" id="IPR009038">
    <property type="entry name" value="GOLD_dom"/>
</dbReference>
<dbReference type="AlphaFoldDB" id="K3WZ08"/>
<organism evidence="4 5">
    <name type="scientific">Globisporangium ultimum (strain ATCC 200006 / CBS 805.95 / DAOM BR144)</name>
    <name type="common">Pythium ultimum</name>
    <dbReference type="NCBI Taxonomy" id="431595"/>
    <lineage>
        <taxon>Eukaryota</taxon>
        <taxon>Sar</taxon>
        <taxon>Stramenopiles</taxon>
        <taxon>Oomycota</taxon>
        <taxon>Peronosporomycetes</taxon>
        <taxon>Pythiales</taxon>
        <taxon>Pythiaceae</taxon>
        <taxon>Globisporangium</taxon>
    </lineage>
</organism>
<protein>
    <recommendedName>
        <fullName evidence="3">GOLD domain-containing protein</fullName>
    </recommendedName>
</protein>
<dbReference type="eggNOG" id="ENOG502RBR0">
    <property type="taxonomic scope" value="Eukaryota"/>
</dbReference>
<evidence type="ECO:0000313" key="4">
    <source>
        <dbReference type="EnsemblProtists" id="PYU1_T010207"/>
    </source>
</evidence>
<keyword evidence="1" id="KW-0175">Coiled coil</keyword>
<feature type="domain" description="GOLD" evidence="3">
    <location>
        <begin position="68"/>
        <end position="177"/>
    </location>
</feature>
<reference evidence="5" key="1">
    <citation type="journal article" date="2010" name="Genome Biol.">
        <title>Genome sequence of the necrotrophic plant pathogen Pythium ultimum reveals original pathogenicity mechanisms and effector repertoire.</title>
        <authorList>
            <person name="Levesque C.A."/>
            <person name="Brouwer H."/>
            <person name="Cano L."/>
            <person name="Hamilton J.P."/>
            <person name="Holt C."/>
            <person name="Huitema E."/>
            <person name="Raffaele S."/>
            <person name="Robideau G.P."/>
            <person name="Thines M."/>
            <person name="Win J."/>
            <person name="Zerillo M.M."/>
            <person name="Beakes G.W."/>
            <person name="Boore J.L."/>
            <person name="Busam D."/>
            <person name="Dumas B."/>
            <person name="Ferriera S."/>
            <person name="Fuerstenberg S.I."/>
            <person name="Gachon C.M."/>
            <person name="Gaulin E."/>
            <person name="Govers F."/>
            <person name="Grenville-Briggs L."/>
            <person name="Horner N."/>
            <person name="Hostetler J."/>
            <person name="Jiang R.H."/>
            <person name="Johnson J."/>
            <person name="Krajaejun T."/>
            <person name="Lin H."/>
            <person name="Meijer H.J."/>
            <person name="Moore B."/>
            <person name="Morris P."/>
            <person name="Phuntmart V."/>
            <person name="Puiu D."/>
            <person name="Shetty J."/>
            <person name="Stajich J.E."/>
            <person name="Tripathy S."/>
            <person name="Wawra S."/>
            <person name="van West P."/>
            <person name="Whitty B.R."/>
            <person name="Coutinho P.M."/>
            <person name="Henrissat B."/>
            <person name="Martin F."/>
            <person name="Thomas P.D."/>
            <person name="Tyler B.M."/>
            <person name="De Vries R.P."/>
            <person name="Kamoun S."/>
            <person name="Yandell M."/>
            <person name="Tisserat N."/>
            <person name="Buell C.R."/>
        </authorList>
    </citation>
    <scope>NUCLEOTIDE SEQUENCE</scope>
    <source>
        <strain evidence="5">DAOM:BR144</strain>
    </source>
</reference>
<dbReference type="InterPro" id="IPR036598">
    <property type="entry name" value="GOLD_dom_sf"/>
</dbReference>
<dbReference type="InParanoid" id="K3WZ08"/>
<evidence type="ECO:0000259" key="3">
    <source>
        <dbReference type="PROSITE" id="PS50866"/>
    </source>
</evidence>
<dbReference type="SUPFAM" id="SSF101576">
    <property type="entry name" value="Supernatant protein factor (SPF), C-terminal domain"/>
    <property type="match status" value="1"/>
</dbReference>
<dbReference type="VEuPathDB" id="FungiDB:PYU1_G010187"/>
<feature type="compositionally biased region" description="Basic and acidic residues" evidence="2">
    <location>
        <begin position="8"/>
        <end position="26"/>
    </location>
</feature>
<dbReference type="GO" id="GO:0005737">
    <property type="term" value="C:cytoplasm"/>
    <property type="evidence" value="ECO:0007669"/>
    <property type="project" value="TreeGrafter"/>
</dbReference>
<dbReference type="EnsemblProtists" id="PYU1_T010207">
    <property type="protein sequence ID" value="PYU1_T010207"/>
    <property type="gene ID" value="PYU1_G010187"/>
</dbReference>
<keyword evidence="5" id="KW-1185">Reference proteome</keyword>
<feature type="region of interest" description="Disordered" evidence="2">
    <location>
        <begin position="1"/>
        <end position="30"/>
    </location>
</feature>
<dbReference type="Proteomes" id="UP000019132">
    <property type="component" value="Unassembled WGS sequence"/>
</dbReference>
<evidence type="ECO:0000313" key="5">
    <source>
        <dbReference type="Proteomes" id="UP000019132"/>
    </source>
</evidence>
<dbReference type="InterPro" id="IPR051064">
    <property type="entry name" value="SEC14/CRAL-TRIO_domain"/>
</dbReference>
<accession>K3WZ08</accession>
<evidence type="ECO:0000256" key="1">
    <source>
        <dbReference type="SAM" id="Coils"/>
    </source>
</evidence>
<evidence type="ECO:0000256" key="2">
    <source>
        <dbReference type="SAM" id="MobiDB-lite"/>
    </source>
</evidence>
<feature type="region of interest" description="Disordered" evidence="2">
    <location>
        <begin position="47"/>
        <end position="69"/>
    </location>
</feature>
<dbReference type="HOGENOM" id="CLU_054675_0_0_1"/>
<dbReference type="PANTHER" id="PTHR23324">
    <property type="entry name" value="SEC14 RELATED PROTEIN"/>
    <property type="match status" value="1"/>
</dbReference>
<reference evidence="4" key="3">
    <citation type="submission" date="2015-02" db="UniProtKB">
        <authorList>
            <consortium name="EnsemblProtists"/>
        </authorList>
    </citation>
    <scope>IDENTIFICATION</scope>
    <source>
        <strain evidence="4">DAOM BR144</strain>
    </source>
</reference>
<dbReference type="PROSITE" id="PS50866">
    <property type="entry name" value="GOLD"/>
    <property type="match status" value="1"/>
</dbReference>
<feature type="coiled-coil region" evidence="1">
    <location>
        <begin position="211"/>
        <end position="266"/>
    </location>
</feature>
<dbReference type="OMA" id="CASHESA"/>
<dbReference type="PANTHER" id="PTHR23324:SF83">
    <property type="entry name" value="SEC14-LIKE PROTEIN 2"/>
    <property type="match status" value="1"/>
</dbReference>
<name>K3WZ08_GLOUD</name>
<reference evidence="5" key="2">
    <citation type="submission" date="2010-04" db="EMBL/GenBank/DDBJ databases">
        <authorList>
            <person name="Buell R."/>
            <person name="Hamilton J."/>
            <person name="Hostetler J."/>
        </authorList>
    </citation>
    <scope>NUCLEOTIDE SEQUENCE [LARGE SCALE GENOMIC DNA]</scope>
    <source>
        <strain evidence="5">DAOM:BR144</strain>
    </source>
</reference>
<dbReference type="EMBL" id="GL376623">
    <property type="status" value="NOT_ANNOTATED_CDS"/>
    <property type="molecule type" value="Genomic_DNA"/>
</dbReference>
<sequence>MTRRAKERRMERVQGKQRAAEERALRDQTLSARPEWRQLLVAIDGPPATQRISQQQSSPPKPPPPQNQSQIVNALQWKSTHVPIAAASVFQLPIKLDAPKGVLHYEFYTRDYDVNFSVQMICADGTMVELVEPQRYESQKQHITARLELVGPGMVLLIWDNSFSWLNTKQLAYTIELTQETPEISAERKTALAQRARYDRERALLSKDTELDRLQTTIEAHDQSIEFFKKQIEGLQEQLHKREEEKEASEKQKQSVEEQIETLAWEIRALNWRSLDKAVLSNVANK</sequence>
<dbReference type="STRING" id="431595.K3WZ08"/>
<proteinExistence type="predicted"/>